<evidence type="ECO:0000313" key="1">
    <source>
        <dbReference type="EMBL" id="KAK9097574.1"/>
    </source>
</evidence>
<keyword evidence="2" id="KW-1185">Reference proteome</keyword>
<dbReference type="EMBL" id="JBBNAE010000009">
    <property type="protein sequence ID" value="KAK9097574.1"/>
    <property type="molecule type" value="Genomic_DNA"/>
</dbReference>
<dbReference type="Proteomes" id="UP001417504">
    <property type="component" value="Unassembled WGS sequence"/>
</dbReference>
<accession>A0AAP0HTS3</accession>
<comment type="caution">
    <text evidence="1">The sequence shown here is derived from an EMBL/GenBank/DDBJ whole genome shotgun (WGS) entry which is preliminary data.</text>
</comment>
<name>A0AAP0HTS3_9MAGN</name>
<protein>
    <submittedName>
        <fullName evidence="1">Uncharacterized protein</fullName>
    </submittedName>
</protein>
<gene>
    <name evidence="1" type="ORF">Sjap_023071</name>
</gene>
<evidence type="ECO:0000313" key="2">
    <source>
        <dbReference type="Proteomes" id="UP001417504"/>
    </source>
</evidence>
<sequence>MKSDKSAPLFSTNGKWAWAFLSNFSSMKNELETSLPYFLAWKMGFRVFLYLDLGPTI</sequence>
<dbReference type="AlphaFoldDB" id="A0AAP0HTS3"/>
<proteinExistence type="predicted"/>
<organism evidence="1 2">
    <name type="scientific">Stephania japonica</name>
    <dbReference type="NCBI Taxonomy" id="461633"/>
    <lineage>
        <taxon>Eukaryota</taxon>
        <taxon>Viridiplantae</taxon>
        <taxon>Streptophyta</taxon>
        <taxon>Embryophyta</taxon>
        <taxon>Tracheophyta</taxon>
        <taxon>Spermatophyta</taxon>
        <taxon>Magnoliopsida</taxon>
        <taxon>Ranunculales</taxon>
        <taxon>Menispermaceae</taxon>
        <taxon>Menispermoideae</taxon>
        <taxon>Cissampelideae</taxon>
        <taxon>Stephania</taxon>
    </lineage>
</organism>
<reference evidence="1 2" key="1">
    <citation type="submission" date="2024-01" db="EMBL/GenBank/DDBJ databases">
        <title>Genome assemblies of Stephania.</title>
        <authorList>
            <person name="Yang L."/>
        </authorList>
    </citation>
    <scope>NUCLEOTIDE SEQUENCE [LARGE SCALE GENOMIC DNA]</scope>
    <source>
        <strain evidence="1">QJT</strain>
        <tissue evidence="1">Leaf</tissue>
    </source>
</reference>